<dbReference type="EMBL" id="FQ790332">
    <property type="protein sequence ID" value="CCD50941.1"/>
    <property type="molecule type" value="Genomic_DNA"/>
</dbReference>
<proteinExistence type="predicted"/>
<reference evidence="2" key="1">
    <citation type="journal article" date="2011" name="PLoS Genet.">
        <title>Genomic analysis of the necrotrophic fungal pathogens Sclerotinia sclerotiorum and Botrytis cinerea.</title>
        <authorList>
            <person name="Amselem J."/>
            <person name="Cuomo C.A."/>
            <person name="van Kan J.A."/>
            <person name="Viaud M."/>
            <person name="Benito E.P."/>
            <person name="Couloux A."/>
            <person name="Coutinho P.M."/>
            <person name="de Vries R.P."/>
            <person name="Dyer P.S."/>
            <person name="Fillinger S."/>
            <person name="Fournier E."/>
            <person name="Gout L."/>
            <person name="Hahn M."/>
            <person name="Kohn L."/>
            <person name="Lapalu N."/>
            <person name="Plummer K.M."/>
            <person name="Pradier J.M."/>
            <person name="Quevillon E."/>
            <person name="Sharon A."/>
            <person name="Simon A."/>
            <person name="ten Have A."/>
            <person name="Tudzynski B."/>
            <person name="Tudzynski P."/>
            <person name="Wincker P."/>
            <person name="Andrew M."/>
            <person name="Anthouard V."/>
            <person name="Beever R.E."/>
            <person name="Beffa R."/>
            <person name="Benoit I."/>
            <person name="Bouzid O."/>
            <person name="Brault B."/>
            <person name="Chen Z."/>
            <person name="Choquer M."/>
            <person name="Collemare J."/>
            <person name="Cotton P."/>
            <person name="Danchin E.G."/>
            <person name="Da Silva C."/>
            <person name="Gautier A."/>
            <person name="Giraud C."/>
            <person name="Giraud T."/>
            <person name="Gonzalez C."/>
            <person name="Grossetete S."/>
            <person name="Guldener U."/>
            <person name="Henrissat B."/>
            <person name="Howlett B.J."/>
            <person name="Kodira C."/>
            <person name="Kretschmer M."/>
            <person name="Lappartient A."/>
            <person name="Leroch M."/>
            <person name="Levis C."/>
            <person name="Mauceli E."/>
            <person name="Neuveglise C."/>
            <person name="Oeser B."/>
            <person name="Pearson M."/>
            <person name="Poulain J."/>
            <person name="Poussereau N."/>
            <person name="Quesneville H."/>
            <person name="Rascle C."/>
            <person name="Schumacher J."/>
            <person name="Segurens B."/>
            <person name="Sexton A."/>
            <person name="Silva E."/>
            <person name="Sirven C."/>
            <person name="Soanes D.M."/>
            <person name="Talbot N.J."/>
            <person name="Templeton M."/>
            <person name="Yandava C."/>
            <person name="Yarden O."/>
            <person name="Zeng Q."/>
            <person name="Rollins J.A."/>
            <person name="Lebrun M.H."/>
            <person name="Dickman M."/>
        </authorList>
    </citation>
    <scope>NUCLEOTIDE SEQUENCE [LARGE SCALE GENOMIC DNA]</scope>
    <source>
        <strain evidence="2">T4</strain>
    </source>
</reference>
<dbReference type="Proteomes" id="UP000008177">
    <property type="component" value="Unplaced contigs"/>
</dbReference>
<evidence type="ECO:0000313" key="2">
    <source>
        <dbReference type="Proteomes" id="UP000008177"/>
    </source>
</evidence>
<sequence length="142" mass="16449">MILETISGLGLMYLIWSIIAMEINYRRASTMGIPLVRLFVDPMNMTWLILEPSLWRLLDRLPIDFGNFGHYSRRGWHFHDKATSHLKYGPVDARVAPCDVYVYCADPDAIHEIFARRGDFLRPTKMCSRLSGAFTINKRKSI</sequence>
<gene>
    <name evidence="1" type="ORF">BofuT4_P022090.1</name>
</gene>
<protein>
    <recommendedName>
        <fullName evidence="3">Cytochrome p450 protein</fullName>
    </recommendedName>
</protein>
<evidence type="ECO:0000313" key="1">
    <source>
        <dbReference type="EMBL" id="CCD50941.1"/>
    </source>
</evidence>
<accession>G2YGQ7</accession>
<dbReference type="InParanoid" id="G2YGQ7"/>
<dbReference type="AlphaFoldDB" id="G2YGQ7"/>
<name>G2YGQ7_BOTF4</name>
<dbReference type="HOGENOM" id="CLU_1815510_0_0_1"/>
<evidence type="ECO:0008006" key="3">
    <source>
        <dbReference type="Google" id="ProtNLM"/>
    </source>
</evidence>
<organism evidence="1 2">
    <name type="scientific">Botryotinia fuckeliana (strain T4)</name>
    <name type="common">Noble rot fungus</name>
    <name type="synonym">Botrytis cinerea</name>
    <dbReference type="NCBI Taxonomy" id="999810"/>
    <lineage>
        <taxon>Eukaryota</taxon>
        <taxon>Fungi</taxon>
        <taxon>Dikarya</taxon>
        <taxon>Ascomycota</taxon>
        <taxon>Pezizomycotina</taxon>
        <taxon>Leotiomycetes</taxon>
        <taxon>Helotiales</taxon>
        <taxon>Sclerotiniaceae</taxon>
        <taxon>Botrytis</taxon>
    </lineage>
</organism>